<feature type="region of interest" description="Disordered" evidence="1">
    <location>
        <begin position="275"/>
        <end position="298"/>
    </location>
</feature>
<feature type="compositionally biased region" description="Low complexity" evidence="1">
    <location>
        <begin position="275"/>
        <end position="292"/>
    </location>
</feature>
<keyword evidence="2" id="KW-0812">Transmembrane</keyword>
<name>A0A8H7DYF9_9EURO</name>
<feature type="compositionally biased region" description="Low complexity" evidence="1">
    <location>
        <begin position="621"/>
        <end position="646"/>
    </location>
</feature>
<gene>
    <name evidence="3" type="ORF">GJ744_006018</name>
</gene>
<feature type="compositionally biased region" description="Low complexity" evidence="1">
    <location>
        <begin position="124"/>
        <end position="139"/>
    </location>
</feature>
<feature type="region of interest" description="Disordered" evidence="1">
    <location>
        <begin position="1"/>
        <end position="80"/>
    </location>
</feature>
<feature type="region of interest" description="Disordered" evidence="1">
    <location>
        <begin position="548"/>
        <end position="568"/>
    </location>
</feature>
<evidence type="ECO:0000313" key="4">
    <source>
        <dbReference type="Proteomes" id="UP000606974"/>
    </source>
</evidence>
<dbReference type="OrthoDB" id="4157429at2759"/>
<keyword evidence="2" id="KW-0472">Membrane</keyword>
<reference evidence="3" key="1">
    <citation type="submission" date="2020-02" db="EMBL/GenBank/DDBJ databases">
        <authorList>
            <person name="Palmer J.M."/>
        </authorList>
    </citation>
    <scope>NUCLEOTIDE SEQUENCE</scope>
    <source>
        <strain evidence="3">EPUS1.4</strain>
        <tissue evidence="3">Thallus</tissue>
    </source>
</reference>
<organism evidence="3 4">
    <name type="scientific">Endocarpon pusillum</name>
    <dbReference type="NCBI Taxonomy" id="364733"/>
    <lineage>
        <taxon>Eukaryota</taxon>
        <taxon>Fungi</taxon>
        <taxon>Dikarya</taxon>
        <taxon>Ascomycota</taxon>
        <taxon>Pezizomycotina</taxon>
        <taxon>Eurotiomycetes</taxon>
        <taxon>Chaetothyriomycetidae</taxon>
        <taxon>Verrucariales</taxon>
        <taxon>Verrucariaceae</taxon>
        <taxon>Endocarpon</taxon>
    </lineage>
</organism>
<feature type="region of interest" description="Disordered" evidence="1">
    <location>
        <begin position="153"/>
        <end position="177"/>
    </location>
</feature>
<keyword evidence="2" id="KW-1133">Transmembrane helix</keyword>
<protein>
    <submittedName>
        <fullName evidence="3">Uncharacterized protein</fullName>
    </submittedName>
</protein>
<sequence>MAEQHSINEVVASQLRSNSTPEPSLPPSPFASTEEATARLALEQDEAQVEHIDRPATPASARDAVVADEHQSPVPSTNFSAAATLLTRDSHYTVNTGGRAEQSWRGGIANIWHPPSTFLSNDPSESGSSVVGEESTTSSLRDVPRVETPPIEISAAPVTGPDEPRSFFDSDSDSDGETILRTATRASSLRGQRPKLVEHNSSNVSVGRTRFYQSARLAPPRNPGPSHSKAEQILGIKLKNLLDLTPAGESPNPLASANTATLNALTANEVAKASTTALAPSTPATPASLDPSSVREVPNTPTRVEALDTLPSPWGGFGTLRLSGQNADRIGVSPLDALRSNPVTRIDTVGLRRSTSAPPLPYRGNRKVAIRPVDMEIIHTAHQKKLFRESVVSTPYPTRHQSIAMADVVRMPTIPRKGSNTLAPKTEKDSIQPPTVAQVSPPEILILELSLARQPLSTKMITIPIYDRSTFDDCALFSILRNSYHHTILGFTLRFLTARTLSYASFIFPSSPSTTGPAIPFDAADFLKHLQHPKSGHRRKTWLQWLRKHPPRSTANNNNLGPSSRDLTARSGSIATAASPATYFSSEGIPRTPAFIDPRSLLLFLFLLHHHHHHHHHHRSNPTSPSNANANANPNSSSISAPSFMSSSQPVATTNPVIILHHSFSLLRIAAAISLVLALTVLATILWVLFGTPGVSAADAHARELLKSGNGSGMGSGVPNGDAAGMGSGIGVENGGMGGGGGVSALTGKATDWDWRVSAQNRVLTGLLMGVLVLLMGMTGVLGWVGGSWAAL</sequence>
<keyword evidence="4" id="KW-1185">Reference proteome</keyword>
<feature type="transmembrane region" description="Helical" evidence="2">
    <location>
        <begin position="763"/>
        <end position="785"/>
    </location>
</feature>
<dbReference type="EMBL" id="JAACFV010000268">
    <property type="protein sequence ID" value="KAF7502330.1"/>
    <property type="molecule type" value="Genomic_DNA"/>
</dbReference>
<dbReference type="Proteomes" id="UP000606974">
    <property type="component" value="Unassembled WGS sequence"/>
</dbReference>
<proteinExistence type="predicted"/>
<evidence type="ECO:0000313" key="3">
    <source>
        <dbReference type="EMBL" id="KAF7502330.1"/>
    </source>
</evidence>
<accession>A0A8H7DYF9</accession>
<evidence type="ECO:0000256" key="1">
    <source>
        <dbReference type="SAM" id="MobiDB-lite"/>
    </source>
</evidence>
<dbReference type="AlphaFoldDB" id="A0A8H7DYF9"/>
<feature type="compositionally biased region" description="Polar residues" evidence="1">
    <location>
        <begin position="553"/>
        <end position="568"/>
    </location>
</feature>
<comment type="caution">
    <text evidence="3">The sequence shown here is derived from an EMBL/GenBank/DDBJ whole genome shotgun (WGS) entry which is preliminary data.</text>
</comment>
<feature type="region of interest" description="Disordered" evidence="1">
    <location>
        <begin position="118"/>
        <end position="141"/>
    </location>
</feature>
<feature type="region of interest" description="Disordered" evidence="1">
    <location>
        <begin position="615"/>
        <end position="646"/>
    </location>
</feature>
<feature type="transmembrane region" description="Helical" evidence="2">
    <location>
        <begin position="666"/>
        <end position="690"/>
    </location>
</feature>
<feature type="region of interest" description="Disordered" evidence="1">
    <location>
        <begin position="415"/>
        <end position="435"/>
    </location>
</feature>
<evidence type="ECO:0000256" key="2">
    <source>
        <dbReference type="SAM" id="Phobius"/>
    </source>
</evidence>